<sequence length="199" mass="22175">MVQFPINWTLTDIKVSGIISGQYISELKLNNEWTIVCVWKENSNKFLKPHCIEFRRVYTTDEVSVSGTLYLRNSSKVRTIRKKGHQSVRSGPQILPEQKFSKFMESGSPSIVINLNDTTSGCLTTVYRLHGVVNITSVSTLGNKKCRKCVHMKPLVELSNDLGRLLDPETCCLADVNLKCGDASIPAHKIILSQGSHGP</sequence>
<name>A0A4Y2I8A1_ARAVE</name>
<evidence type="ECO:0000313" key="2">
    <source>
        <dbReference type="Proteomes" id="UP000499080"/>
    </source>
</evidence>
<reference evidence="1 2" key="1">
    <citation type="journal article" date="2019" name="Sci. Rep.">
        <title>Orb-weaving spider Araneus ventricosus genome elucidates the spidroin gene catalogue.</title>
        <authorList>
            <person name="Kono N."/>
            <person name="Nakamura H."/>
            <person name="Ohtoshi R."/>
            <person name="Moran D.A.P."/>
            <person name="Shinohara A."/>
            <person name="Yoshida Y."/>
            <person name="Fujiwara M."/>
            <person name="Mori M."/>
            <person name="Tomita M."/>
            <person name="Arakawa K."/>
        </authorList>
    </citation>
    <scope>NUCLEOTIDE SEQUENCE [LARGE SCALE GENOMIC DNA]</scope>
</reference>
<keyword evidence="2" id="KW-1185">Reference proteome</keyword>
<dbReference type="InterPro" id="IPR011333">
    <property type="entry name" value="SKP1/BTB/POZ_sf"/>
</dbReference>
<dbReference type="Gene3D" id="3.30.710.10">
    <property type="entry name" value="Potassium Channel Kv1.1, Chain A"/>
    <property type="match status" value="1"/>
</dbReference>
<evidence type="ECO:0000313" key="1">
    <source>
        <dbReference type="EMBL" id="GBM73908.1"/>
    </source>
</evidence>
<organism evidence="1 2">
    <name type="scientific">Araneus ventricosus</name>
    <name type="common">Orbweaver spider</name>
    <name type="synonym">Epeira ventricosa</name>
    <dbReference type="NCBI Taxonomy" id="182803"/>
    <lineage>
        <taxon>Eukaryota</taxon>
        <taxon>Metazoa</taxon>
        <taxon>Ecdysozoa</taxon>
        <taxon>Arthropoda</taxon>
        <taxon>Chelicerata</taxon>
        <taxon>Arachnida</taxon>
        <taxon>Araneae</taxon>
        <taxon>Araneomorphae</taxon>
        <taxon>Entelegynae</taxon>
        <taxon>Araneoidea</taxon>
        <taxon>Araneidae</taxon>
        <taxon>Araneus</taxon>
    </lineage>
</organism>
<accession>A0A4Y2I8A1</accession>
<protein>
    <recommendedName>
        <fullName evidence="3">BTB domain-containing protein</fullName>
    </recommendedName>
</protein>
<dbReference type="Proteomes" id="UP000499080">
    <property type="component" value="Unassembled WGS sequence"/>
</dbReference>
<dbReference type="EMBL" id="BGPR01002465">
    <property type="protein sequence ID" value="GBM73908.1"/>
    <property type="molecule type" value="Genomic_DNA"/>
</dbReference>
<evidence type="ECO:0008006" key="3">
    <source>
        <dbReference type="Google" id="ProtNLM"/>
    </source>
</evidence>
<proteinExistence type="predicted"/>
<dbReference type="AlphaFoldDB" id="A0A4Y2I8A1"/>
<gene>
    <name evidence="1" type="ORF">AVEN_61524_1</name>
</gene>
<comment type="caution">
    <text evidence="1">The sequence shown here is derived from an EMBL/GenBank/DDBJ whole genome shotgun (WGS) entry which is preliminary data.</text>
</comment>